<dbReference type="GO" id="GO:0015031">
    <property type="term" value="P:protein transport"/>
    <property type="evidence" value="ECO:0007669"/>
    <property type="project" value="UniProtKB-KW"/>
</dbReference>
<dbReference type="InterPro" id="IPR029046">
    <property type="entry name" value="LolA/LolB/LppX"/>
</dbReference>
<evidence type="ECO:0000256" key="4">
    <source>
        <dbReference type="ARBA" id="ARBA00016202"/>
    </source>
</evidence>
<comment type="similarity">
    <text evidence="2">Belongs to the LolB family.</text>
</comment>
<dbReference type="CDD" id="cd16326">
    <property type="entry name" value="LolB"/>
    <property type="match status" value="1"/>
</dbReference>
<comment type="subcellular location">
    <subcellularLocation>
        <location evidence="1">Cell outer membrane</location>
        <topology evidence="1">Lipid-anchor</topology>
    </subcellularLocation>
</comment>
<sequence>MGQRRPGRGPPRVGRGRAARLPQRGAARDAGSTEGQALIRVALIALSLALGLTACAQLERQPGEHARLSGRLSVTVAGDVTGDNQGRGTGGTASFELFGDPVRGRLELTSPLGALVARASWQPGRALLETPRERQRFDDLDALTRDMLGEPVPVAALFDWLQGRPWPAQAHQPFAGGFEQLGWRIESRGPALVATRLAEPVVTLRARLDGGDESTP</sequence>
<evidence type="ECO:0000256" key="6">
    <source>
        <dbReference type="ARBA" id="ARBA00022729"/>
    </source>
</evidence>
<dbReference type="Gene3D" id="2.50.20.10">
    <property type="entry name" value="Lipoprotein localisation LolA/LolB/LppX"/>
    <property type="match status" value="1"/>
</dbReference>
<dbReference type="SUPFAM" id="SSF89392">
    <property type="entry name" value="Prokaryotic lipoproteins and lipoprotein localization factors"/>
    <property type="match status" value="1"/>
</dbReference>
<organism evidence="14 15">
    <name type="scientific">Roseateles depolymerans</name>
    <dbReference type="NCBI Taxonomy" id="76731"/>
    <lineage>
        <taxon>Bacteria</taxon>
        <taxon>Pseudomonadati</taxon>
        <taxon>Pseudomonadota</taxon>
        <taxon>Betaproteobacteria</taxon>
        <taxon>Burkholderiales</taxon>
        <taxon>Sphaerotilaceae</taxon>
        <taxon>Roseateles</taxon>
    </lineage>
</organism>
<dbReference type="AlphaFoldDB" id="A0A2W5DJQ6"/>
<evidence type="ECO:0000256" key="13">
    <source>
        <dbReference type="SAM" id="MobiDB-lite"/>
    </source>
</evidence>
<keyword evidence="9" id="KW-0564">Palmitate</keyword>
<accession>A0A2W5DJQ6</accession>
<evidence type="ECO:0000256" key="8">
    <source>
        <dbReference type="ARBA" id="ARBA00023136"/>
    </source>
</evidence>
<dbReference type="GO" id="GO:0009279">
    <property type="term" value="C:cell outer membrane"/>
    <property type="evidence" value="ECO:0007669"/>
    <property type="project" value="UniProtKB-SubCell"/>
</dbReference>
<evidence type="ECO:0000313" key="15">
    <source>
        <dbReference type="Proteomes" id="UP000249633"/>
    </source>
</evidence>
<keyword evidence="6" id="KW-0732">Signal</keyword>
<name>A0A2W5DJQ6_9BURK</name>
<dbReference type="EMBL" id="QFOD01000009">
    <property type="protein sequence ID" value="PZP32135.1"/>
    <property type="molecule type" value="Genomic_DNA"/>
</dbReference>
<reference evidence="14 15" key="1">
    <citation type="submission" date="2017-08" db="EMBL/GenBank/DDBJ databases">
        <title>Infants hospitalized years apart are colonized by the same room-sourced microbial strains.</title>
        <authorList>
            <person name="Brooks B."/>
            <person name="Olm M.R."/>
            <person name="Firek B.A."/>
            <person name="Baker R."/>
            <person name="Thomas B.C."/>
            <person name="Morowitz M.J."/>
            <person name="Banfield J.F."/>
        </authorList>
    </citation>
    <scope>NUCLEOTIDE SEQUENCE [LARGE SCALE GENOMIC DNA]</scope>
    <source>
        <strain evidence="14">S2_012_000_R2_81</strain>
    </source>
</reference>
<keyword evidence="7" id="KW-0653">Protein transport</keyword>
<evidence type="ECO:0000256" key="2">
    <source>
        <dbReference type="ARBA" id="ARBA00009696"/>
    </source>
</evidence>
<keyword evidence="8" id="KW-0472">Membrane</keyword>
<proteinExistence type="inferred from homology"/>
<evidence type="ECO:0000256" key="3">
    <source>
        <dbReference type="ARBA" id="ARBA00011245"/>
    </source>
</evidence>
<evidence type="ECO:0000256" key="1">
    <source>
        <dbReference type="ARBA" id="ARBA00004459"/>
    </source>
</evidence>
<evidence type="ECO:0000256" key="11">
    <source>
        <dbReference type="ARBA" id="ARBA00023237"/>
    </source>
</evidence>
<dbReference type="Pfam" id="PF03550">
    <property type="entry name" value="LolB"/>
    <property type="match status" value="1"/>
</dbReference>
<gene>
    <name evidence="14" type="ORF">DI603_11670</name>
</gene>
<dbReference type="Proteomes" id="UP000249633">
    <property type="component" value="Unassembled WGS sequence"/>
</dbReference>
<protein>
    <recommendedName>
        <fullName evidence="4">Outer-membrane lipoprotein LolB</fullName>
    </recommendedName>
</protein>
<comment type="caution">
    <text evidence="14">The sequence shown here is derived from an EMBL/GenBank/DDBJ whole genome shotgun (WGS) entry which is preliminary data.</text>
</comment>
<keyword evidence="12 14" id="KW-0449">Lipoprotein</keyword>
<feature type="region of interest" description="Disordered" evidence="13">
    <location>
        <begin position="1"/>
        <end position="32"/>
    </location>
</feature>
<keyword evidence="10" id="KW-0143">Chaperone</keyword>
<evidence type="ECO:0000256" key="5">
    <source>
        <dbReference type="ARBA" id="ARBA00022448"/>
    </source>
</evidence>
<evidence type="ECO:0000256" key="10">
    <source>
        <dbReference type="ARBA" id="ARBA00023186"/>
    </source>
</evidence>
<dbReference type="InterPro" id="IPR004565">
    <property type="entry name" value="OM_lipoprot_LolB"/>
</dbReference>
<keyword evidence="5" id="KW-0813">Transport</keyword>
<evidence type="ECO:0000313" key="14">
    <source>
        <dbReference type="EMBL" id="PZP32135.1"/>
    </source>
</evidence>
<evidence type="ECO:0000256" key="7">
    <source>
        <dbReference type="ARBA" id="ARBA00022927"/>
    </source>
</evidence>
<evidence type="ECO:0000256" key="12">
    <source>
        <dbReference type="ARBA" id="ARBA00023288"/>
    </source>
</evidence>
<evidence type="ECO:0000256" key="9">
    <source>
        <dbReference type="ARBA" id="ARBA00023139"/>
    </source>
</evidence>
<keyword evidence="11" id="KW-0998">Cell outer membrane</keyword>
<comment type="subunit">
    <text evidence="3">Monomer.</text>
</comment>